<gene>
    <name evidence="2" type="ORF">ACFQ3F_19160</name>
</gene>
<dbReference type="EMBL" id="JBHTLX010000023">
    <property type="protein sequence ID" value="MFD1249924.1"/>
    <property type="molecule type" value="Genomic_DNA"/>
</dbReference>
<feature type="domain" description="Amidohydrolase 3" evidence="1">
    <location>
        <begin position="101"/>
        <end position="390"/>
    </location>
</feature>
<dbReference type="Gene3D" id="2.30.40.10">
    <property type="entry name" value="Urease, subunit C, domain 1"/>
    <property type="match status" value="1"/>
</dbReference>
<sequence>MIASTILQNVRVADGAEPVDLALAAGRIAELGPALAVPDDAVVVDGRGGVVIPGLVDAHCHLDKTLWGQPWEPHGAGAPIEDRIRQGEARRAEFGLPHHDGIHALLARMVGLGTTLVRTHTDVDPSCRLDGIAMVAKVAAEFAGAVDVEQVAFPQGGLLTRPGTAELLAAAVDAGATVVGGIDPSALERNPVQHLETVFTIAAEKGAGVDIHLHERGTLGAFAMELTVELTEHFGLQGRVTLSHAPAIAEIEPDRARALADRLAAARVSLATATPYNTPVLPIAMLAEAGVVVASGNDGIRDLWGPWGTGSMLERVHQLAIRSNARRDDQIHQALATATDGGRRLTGRELVAIAPGSPADLVVLPTACVPEAVAMRPAPSYVVKGGVVVARDGVLV</sequence>
<evidence type="ECO:0000259" key="1">
    <source>
        <dbReference type="Pfam" id="PF07969"/>
    </source>
</evidence>
<keyword evidence="3" id="KW-1185">Reference proteome</keyword>
<name>A0ABW3W406_9ACTN</name>
<dbReference type="NCBIfam" id="NF004636">
    <property type="entry name" value="PRK05985.1"/>
    <property type="match status" value="1"/>
</dbReference>
<dbReference type="PROSITE" id="PS01137">
    <property type="entry name" value="TATD_1"/>
    <property type="match status" value="1"/>
</dbReference>
<dbReference type="PANTHER" id="PTHR32027">
    <property type="entry name" value="CYTOSINE DEAMINASE"/>
    <property type="match status" value="1"/>
</dbReference>
<protein>
    <submittedName>
        <fullName evidence="2">Amidohydrolase</fullName>
    </submittedName>
</protein>
<organism evidence="2 3">
    <name type="scientific">Nocardioides ginsengisoli</name>
    <dbReference type="NCBI Taxonomy" id="363868"/>
    <lineage>
        <taxon>Bacteria</taxon>
        <taxon>Bacillati</taxon>
        <taxon>Actinomycetota</taxon>
        <taxon>Actinomycetes</taxon>
        <taxon>Propionibacteriales</taxon>
        <taxon>Nocardioidaceae</taxon>
        <taxon>Nocardioides</taxon>
    </lineage>
</organism>
<dbReference type="InterPro" id="IPR013108">
    <property type="entry name" value="Amidohydro_3"/>
</dbReference>
<dbReference type="InterPro" id="IPR032466">
    <property type="entry name" value="Metal_Hydrolase"/>
</dbReference>
<evidence type="ECO:0000313" key="3">
    <source>
        <dbReference type="Proteomes" id="UP001597229"/>
    </source>
</evidence>
<dbReference type="Pfam" id="PF07969">
    <property type="entry name" value="Amidohydro_3"/>
    <property type="match status" value="1"/>
</dbReference>
<dbReference type="RefSeq" id="WP_367921103.1">
    <property type="nucleotide sequence ID" value="NZ_BAABAC010000040.1"/>
</dbReference>
<proteinExistence type="predicted"/>
<dbReference type="PANTHER" id="PTHR32027:SF9">
    <property type="entry name" value="BLL3847 PROTEIN"/>
    <property type="match status" value="1"/>
</dbReference>
<accession>A0ABW3W406</accession>
<dbReference type="SUPFAM" id="SSF51556">
    <property type="entry name" value="Metallo-dependent hydrolases"/>
    <property type="match status" value="1"/>
</dbReference>
<dbReference type="Proteomes" id="UP001597229">
    <property type="component" value="Unassembled WGS sequence"/>
</dbReference>
<evidence type="ECO:0000313" key="2">
    <source>
        <dbReference type="EMBL" id="MFD1249924.1"/>
    </source>
</evidence>
<dbReference type="Gene3D" id="3.20.20.140">
    <property type="entry name" value="Metal-dependent hydrolases"/>
    <property type="match status" value="1"/>
</dbReference>
<dbReference type="InterPro" id="IPR018228">
    <property type="entry name" value="DNase_TatD-rel_CS"/>
</dbReference>
<reference evidence="3" key="1">
    <citation type="journal article" date="2019" name="Int. J. Syst. Evol. Microbiol.">
        <title>The Global Catalogue of Microorganisms (GCM) 10K type strain sequencing project: providing services to taxonomists for standard genome sequencing and annotation.</title>
        <authorList>
            <consortium name="The Broad Institute Genomics Platform"/>
            <consortium name="The Broad Institute Genome Sequencing Center for Infectious Disease"/>
            <person name="Wu L."/>
            <person name="Ma J."/>
        </authorList>
    </citation>
    <scope>NUCLEOTIDE SEQUENCE [LARGE SCALE GENOMIC DNA]</scope>
    <source>
        <strain evidence="3">CCUG 52478</strain>
    </source>
</reference>
<comment type="caution">
    <text evidence="2">The sequence shown here is derived from an EMBL/GenBank/DDBJ whole genome shotgun (WGS) entry which is preliminary data.</text>
</comment>
<dbReference type="SUPFAM" id="SSF51338">
    <property type="entry name" value="Composite domain of metallo-dependent hydrolases"/>
    <property type="match status" value="1"/>
</dbReference>
<dbReference type="InterPro" id="IPR052349">
    <property type="entry name" value="Metallo-hydrolase_Enzymes"/>
</dbReference>
<dbReference type="InterPro" id="IPR011059">
    <property type="entry name" value="Metal-dep_hydrolase_composite"/>
</dbReference>